<keyword evidence="2" id="KW-1185">Reference proteome</keyword>
<organism evidence="1 2">
    <name type="scientific">Halomonas nitroreducens</name>
    <dbReference type="NCBI Taxonomy" id="447425"/>
    <lineage>
        <taxon>Bacteria</taxon>
        <taxon>Pseudomonadati</taxon>
        <taxon>Pseudomonadota</taxon>
        <taxon>Gammaproteobacteria</taxon>
        <taxon>Oceanospirillales</taxon>
        <taxon>Halomonadaceae</taxon>
        <taxon>Halomonas</taxon>
    </lineage>
</organism>
<evidence type="ECO:0000313" key="1">
    <source>
        <dbReference type="EMBL" id="RTR01957.1"/>
    </source>
</evidence>
<protein>
    <submittedName>
        <fullName evidence="1">Uncharacterized protein</fullName>
    </submittedName>
</protein>
<dbReference type="AlphaFoldDB" id="A0A3S0I6X8"/>
<sequence>MTERHHPSEDQARALAESERFCEWLDATAATPHGWPHNRTTAKRWLERACGVESLGWLATNRQASDRLRDIARRFDAWDRNEELAV</sequence>
<evidence type="ECO:0000313" key="2">
    <source>
        <dbReference type="Proteomes" id="UP000267400"/>
    </source>
</evidence>
<proteinExistence type="predicted"/>
<dbReference type="Proteomes" id="UP000267400">
    <property type="component" value="Unassembled WGS sequence"/>
</dbReference>
<name>A0A3S0I6X8_9GAMM</name>
<comment type="caution">
    <text evidence="1">The sequence shown here is derived from an EMBL/GenBank/DDBJ whole genome shotgun (WGS) entry which is preliminary data.</text>
</comment>
<accession>A0A3S0I6X8</accession>
<dbReference type="OrthoDB" id="6169841at2"/>
<dbReference type="EMBL" id="RXNS01000012">
    <property type="protein sequence ID" value="RTR01957.1"/>
    <property type="molecule type" value="Genomic_DNA"/>
</dbReference>
<dbReference type="RefSeq" id="WP_126484833.1">
    <property type="nucleotide sequence ID" value="NZ_RXNS01000012.1"/>
</dbReference>
<reference evidence="1 2" key="1">
    <citation type="submission" date="2018-12" db="EMBL/GenBank/DDBJ databases">
        <authorList>
            <person name="Yu L."/>
        </authorList>
    </citation>
    <scope>NUCLEOTIDE SEQUENCE [LARGE SCALE GENOMIC DNA]</scope>
    <source>
        <strain evidence="1 2">11S</strain>
    </source>
</reference>
<gene>
    <name evidence="1" type="ORF">EKG36_13190</name>
</gene>